<feature type="compositionally biased region" description="Polar residues" evidence="3">
    <location>
        <begin position="399"/>
        <end position="417"/>
    </location>
</feature>
<organism evidence="6 7">
    <name type="scientific">Rotaria socialis</name>
    <dbReference type="NCBI Taxonomy" id="392032"/>
    <lineage>
        <taxon>Eukaryota</taxon>
        <taxon>Metazoa</taxon>
        <taxon>Spiralia</taxon>
        <taxon>Gnathifera</taxon>
        <taxon>Rotifera</taxon>
        <taxon>Eurotatoria</taxon>
        <taxon>Bdelloidea</taxon>
        <taxon>Philodinida</taxon>
        <taxon>Philodinidae</taxon>
        <taxon>Rotaria</taxon>
    </lineage>
</organism>
<dbReference type="PROSITE" id="PS50011">
    <property type="entry name" value="PROTEIN_KINASE_DOM"/>
    <property type="match status" value="1"/>
</dbReference>
<feature type="domain" description="Protein kinase" evidence="5">
    <location>
        <begin position="562"/>
        <end position="820"/>
    </location>
</feature>
<dbReference type="EMBL" id="CAJNYD010001865">
    <property type="protein sequence ID" value="CAF3372180.1"/>
    <property type="molecule type" value="Genomic_DNA"/>
</dbReference>
<gene>
    <name evidence="6" type="ORF">LUA448_LOCUS14953</name>
</gene>
<sequence length="1087" mass="125124">MATYGDTLNQTFPRLSSIGDDELHRTFHTSSSNTKATGFNFEQQFMFDNAFHSITYQPTVSCQQMTTEHLDRLCYSPKPVFSPRVTPQQPPLQPQQQQQQQMPSLPSNRLNPFRAFLIVNRLTSSIISVNRQACEYFWYTENELKNKTIDNLILDEKSSSVITDSFLSQQSGQTKILAGKIVYVLLGTGERARFSLFVQDLDGDETPLRFYGFEPIHVMQGKILCDKQGAIISSDNNFSILFHNTMIDNNQLNENHHIGDFIPTLKDPIKFKQLLTHRTYRTTGLLNSEKKLSIPLMITILKTNEDNIELSLSIMSNVSGLIMLDETFTIRAYNPYFVQCLLGYRSLDLINHHITEILPEFNELNGTQSNNLSISTNNDHEDENLSCQSLAGDDELSKSDGSSNTLNDSSIETTPQSSRVFHSIENKVVNEKRLSNQLPIDKRLTTGGLASFKTTSTPVAKSSNKSEVKVESDEQTAFLQTIAKHKNGTFIGVIYTSHRIDLSDGTYRYSMWLSRDNTDPHLIEMQKLLDHNQSIIAMDDLSVSFSNNSSSFNDNQTFDTKYVITRQRGRGGYGQVYLGHEKSNDSNKVVIKFIKKTKVKLHRYVESFEPKKRILYEVAVLKQLKHSNIVEILDAFDTDNYVQMVMPLHGQGIDLYEFVEKGAKIDEPLASYIFRQVVEAVSYLHHNHVAHQDIKDENLIIDEQFHIKLIDFGSAISITQPNMYTSNFGGTTEFCCPEFFQTGSCQPFLADIWAMMVTLYVIIFRRYPFLNPDEIKRCELDLKFLQSRSSDELYDLFASTLIRQPYNRLTMHEIQTHDWVQQPFHMELYSWNVVTQNSLEDTFLNGNHLASGEDDNNPDHSFASLTRQIQNQFHLFDNDKKDNKSDKNDLFAYVQNGQLFFIDIEITLNYTMEKRLQSILMTLTFSGCYLTENSNRLVIHGYRKRRKKKRRKKKSKKIRVLEAICQSNVYLLNIVTAANFCCNTNNHVHMLEYRWVICILTVNSCLYLAVHSEDTTNSTNERNVISSKNGLAVWTNKQFIICIVSVTLGTFLFFVTFIVPAIIIIRRARRDKNRIDLRELRRMSDFM</sequence>
<dbReference type="InterPro" id="IPR008271">
    <property type="entry name" value="Ser/Thr_kinase_AS"/>
</dbReference>
<dbReference type="Gene3D" id="3.30.200.20">
    <property type="entry name" value="Phosphorylase Kinase, domain 1"/>
    <property type="match status" value="1"/>
</dbReference>
<keyword evidence="4" id="KW-0812">Transmembrane</keyword>
<dbReference type="GO" id="GO:0005524">
    <property type="term" value="F:ATP binding"/>
    <property type="evidence" value="ECO:0007669"/>
    <property type="project" value="UniProtKB-KW"/>
</dbReference>
<dbReference type="GO" id="GO:0035556">
    <property type="term" value="P:intracellular signal transduction"/>
    <property type="evidence" value="ECO:0007669"/>
    <property type="project" value="TreeGrafter"/>
</dbReference>
<dbReference type="SMART" id="SM00220">
    <property type="entry name" value="S_TKc"/>
    <property type="match status" value="1"/>
</dbReference>
<keyword evidence="1" id="KW-0547">Nucleotide-binding</keyword>
<dbReference type="PROSITE" id="PS00108">
    <property type="entry name" value="PROTEIN_KINASE_ST"/>
    <property type="match status" value="1"/>
</dbReference>
<evidence type="ECO:0000256" key="2">
    <source>
        <dbReference type="ARBA" id="ARBA00022840"/>
    </source>
</evidence>
<dbReference type="AlphaFoldDB" id="A0A817XT43"/>
<protein>
    <recommendedName>
        <fullName evidence="5">Protein kinase domain-containing protein</fullName>
    </recommendedName>
</protein>
<keyword evidence="2" id="KW-0067">ATP-binding</keyword>
<dbReference type="InterPro" id="IPR000014">
    <property type="entry name" value="PAS"/>
</dbReference>
<dbReference type="GO" id="GO:0005634">
    <property type="term" value="C:nucleus"/>
    <property type="evidence" value="ECO:0007669"/>
    <property type="project" value="TreeGrafter"/>
</dbReference>
<reference evidence="6" key="1">
    <citation type="submission" date="2021-02" db="EMBL/GenBank/DDBJ databases">
        <authorList>
            <person name="Nowell W R."/>
        </authorList>
    </citation>
    <scope>NUCLEOTIDE SEQUENCE</scope>
</reference>
<accession>A0A817XT43</accession>
<evidence type="ECO:0000259" key="5">
    <source>
        <dbReference type="PROSITE" id="PS50011"/>
    </source>
</evidence>
<dbReference type="InterPro" id="IPR011009">
    <property type="entry name" value="Kinase-like_dom_sf"/>
</dbReference>
<dbReference type="GO" id="GO:0004674">
    <property type="term" value="F:protein serine/threonine kinase activity"/>
    <property type="evidence" value="ECO:0007669"/>
    <property type="project" value="TreeGrafter"/>
</dbReference>
<dbReference type="Proteomes" id="UP000663833">
    <property type="component" value="Unassembled WGS sequence"/>
</dbReference>
<dbReference type="PANTHER" id="PTHR24346:SF51">
    <property type="entry name" value="PAS DOMAIN-CONTAINING SERINE_THREONINE-PROTEIN KINASE"/>
    <property type="match status" value="1"/>
</dbReference>
<proteinExistence type="predicted"/>
<evidence type="ECO:0000256" key="3">
    <source>
        <dbReference type="SAM" id="MobiDB-lite"/>
    </source>
</evidence>
<feature type="region of interest" description="Disordered" evidence="3">
    <location>
        <begin position="391"/>
        <end position="417"/>
    </location>
</feature>
<dbReference type="Pfam" id="PF00069">
    <property type="entry name" value="Pkinase"/>
    <property type="match status" value="1"/>
</dbReference>
<evidence type="ECO:0000313" key="6">
    <source>
        <dbReference type="EMBL" id="CAF3372180.1"/>
    </source>
</evidence>
<name>A0A817XT43_9BILA</name>
<dbReference type="GO" id="GO:0045719">
    <property type="term" value="P:negative regulation of glycogen biosynthetic process"/>
    <property type="evidence" value="ECO:0007669"/>
    <property type="project" value="TreeGrafter"/>
</dbReference>
<feature type="transmembrane region" description="Helical" evidence="4">
    <location>
        <begin position="1038"/>
        <end position="1065"/>
    </location>
</feature>
<feature type="region of interest" description="Disordered" evidence="3">
    <location>
        <begin position="83"/>
        <end position="105"/>
    </location>
</feature>
<dbReference type="SUPFAM" id="SSF56112">
    <property type="entry name" value="Protein kinase-like (PK-like)"/>
    <property type="match status" value="1"/>
</dbReference>
<dbReference type="Gene3D" id="1.10.510.10">
    <property type="entry name" value="Transferase(Phosphotransferase) domain 1"/>
    <property type="match status" value="1"/>
</dbReference>
<feature type="compositionally biased region" description="Low complexity" evidence="3">
    <location>
        <begin position="94"/>
        <end position="105"/>
    </location>
</feature>
<comment type="caution">
    <text evidence="6">The sequence shown here is derived from an EMBL/GenBank/DDBJ whole genome shotgun (WGS) entry which is preliminary data.</text>
</comment>
<evidence type="ECO:0000313" key="7">
    <source>
        <dbReference type="Proteomes" id="UP000663833"/>
    </source>
</evidence>
<dbReference type="Gene3D" id="3.30.450.20">
    <property type="entry name" value="PAS domain"/>
    <property type="match status" value="1"/>
</dbReference>
<dbReference type="GO" id="GO:0005829">
    <property type="term" value="C:cytosol"/>
    <property type="evidence" value="ECO:0007669"/>
    <property type="project" value="TreeGrafter"/>
</dbReference>
<keyword evidence="4" id="KW-1133">Transmembrane helix</keyword>
<dbReference type="PANTHER" id="PTHR24346">
    <property type="entry name" value="MAP/MICROTUBULE AFFINITY-REGULATING KINASE"/>
    <property type="match status" value="1"/>
</dbReference>
<keyword evidence="4" id="KW-0472">Membrane</keyword>
<evidence type="ECO:0000256" key="1">
    <source>
        <dbReference type="ARBA" id="ARBA00022741"/>
    </source>
</evidence>
<evidence type="ECO:0000256" key="4">
    <source>
        <dbReference type="SAM" id="Phobius"/>
    </source>
</evidence>
<dbReference type="InterPro" id="IPR000719">
    <property type="entry name" value="Prot_kinase_dom"/>
</dbReference>
<dbReference type="Pfam" id="PF13426">
    <property type="entry name" value="PAS_9"/>
    <property type="match status" value="1"/>
</dbReference>